<reference evidence="2 3" key="1">
    <citation type="journal article" date="2024" name="G3 (Bethesda)">
        <title>Genome assembly of Hibiscus sabdariffa L. provides insights into metabolisms of medicinal natural products.</title>
        <authorList>
            <person name="Kim T."/>
        </authorList>
    </citation>
    <scope>NUCLEOTIDE SEQUENCE [LARGE SCALE GENOMIC DNA]</scope>
    <source>
        <strain evidence="2">TK-2024</strain>
        <tissue evidence="2">Old leaves</tissue>
    </source>
</reference>
<evidence type="ECO:0000313" key="2">
    <source>
        <dbReference type="EMBL" id="KAK8529583.1"/>
    </source>
</evidence>
<evidence type="ECO:0000256" key="1">
    <source>
        <dbReference type="SAM" id="MobiDB-lite"/>
    </source>
</evidence>
<feature type="compositionally biased region" description="Basic and acidic residues" evidence="1">
    <location>
        <begin position="34"/>
        <end position="43"/>
    </location>
</feature>
<organism evidence="2 3">
    <name type="scientific">Hibiscus sabdariffa</name>
    <name type="common">roselle</name>
    <dbReference type="NCBI Taxonomy" id="183260"/>
    <lineage>
        <taxon>Eukaryota</taxon>
        <taxon>Viridiplantae</taxon>
        <taxon>Streptophyta</taxon>
        <taxon>Embryophyta</taxon>
        <taxon>Tracheophyta</taxon>
        <taxon>Spermatophyta</taxon>
        <taxon>Magnoliopsida</taxon>
        <taxon>eudicotyledons</taxon>
        <taxon>Gunneridae</taxon>
        <taxon>Pentapetalae</taxon>
        <taxon>rosids</taxon>
        <taxon>malvids</taxon>
        <taxon>Malvales</taxon>
        <taxon>Malvaceae</taxon>
        <taxon>Malvoideae</taxon>
        <taxon>Hibiscus</taxon>
    </lineage>
</organism>
<name>A0ABR2D4Y4_9ROSI</name>
<feature type="region of interest" description="Disordered" evidence="1">
    <location>
        <begin position="23"/>
        <end position="43"/>
    </location>
</feature>
<evidence type="ECO:0000313" key="3">
    <source>
        <dbReference type="Proteomes" id="UP001472677"/>
    </source>
</evidence>
<sequence length="174" mass="19483">MNDCCVVENCLGRNYGEEDLMGRGLKESSLSEPNEEKNQFTIEKRETVGGEVEESDNQGLNWAEAESIRKDKALTELKRKKRDRACREYKLNKKSLEVSELSGRSLSDTDISARWDILTKEARKALKLGKAMKKELAGAVRRIKESNKTTLLEDDVHDFVSGNSGSLLSVGDKG</sequence>
<comment type="caution">
    <text evidence="2">The sequence shown here is derived from an EMBL/GenBank/DDBJ whole genome shotgun (WGS) entry which is preliminary data.</text>
</comment>
<gene>
    <name evidence="2" type="ORF">V6N12_060361</name>
</gene>
<dbReference type="Proteomes" id="UP001472677">
    <property type="component" value="Unassembled WGS sequence"/>
</dbReference>
<keyword evidence="3" id="KW-1185">Reference proteome</keyword>
<protein>
    <submittedName>
        <fullName evidence="2">Uncharacterized protein</fullName>
    </submittedName>
</protein>
<proteinExistence type="predicted"/>
<dbReference type="EMBL" id="JBBPBM010000036">
    <property type="protein sequence ID" value="KAK8529583.1"/>
    <property type="molecule type" value="Genomic_DNA"/>
</dbReference>
<accession>A0ABR2D4Y4</accession>